<dbReference type="CDD" id="cd02423">
    <property type="entry name" value="Peptidase_C39G"/>
    <property type="match status" value="1"/>
</dbReference>
<dbReference type="Pfam" id="PF03412">
    <property type="entry name" value="Peptidase_C39"/>
    <property type="match status" value="1"/>
</dbReference>
<dbReference type="PROSITE" id="PS51257">
    <property type="entry name" value="PROKAR_LIPOPROTEIN"/>
    <property type="match status" value="1"/>
</dbReference>
<gene>
    <name evidence="2" type="ORF">MSZNOR_4008</name>
</gene>
<dbReference type="InterPro" id="IPR005074">
    <property type="entry name" value="Peptidase_C39"/>
</dbReference>
<sequence length="248" mass="27087">MSGQGRYTAIVMPLLLKRASIFILTLLLASCAKSPSTTLNIGGDTRIHFPIKSIKALRDENVVKQGYDYSCGAGALATLLTYGVGDQVTEAEIMQELLKTLPKDIEALKKREGFSLADLQTVAKGRGHKAMGFRLAPEYLPKLGGPAIVFIKPRGYAHFAVFRGVKGGRVYLADPALGNVRMPAYRFLDMWLDENGKGVIFVVEAKQGKWPADYPLKLKIPGIAQPEVLTARQMLNTGIVESNLPSIR</sequence>
<protein>
    <submittedName>
        <fullName evidence="2">C39 family peptidase</fullName>
    </submittedName>
</protein>
<proteinExistence type="predicted"/>
<name>A0ABM9I6V0_9GAMM</name>
<dbReference type="Proteomes" id="UP001162030">
    <property type="component" value="Chromosome"/>
</dbReference>
<dbReference type="PROSITE" id="PS50990">
    <property type="entry name" value="PEPTIDASE_C39"/>
    <property type="match status" value="1"/>
</dbReference>
<evidence type="ECO:0000259" key="1">
    <source>
        <dbReference type="PROSITE" id="PS50990"/>
    </source>
</evidence>
<dbReference type="Gene3D" id="3.90.70.10">
    <property type="entry name" value="Cysteine proteinases"/>
    <property type="match status" value="1"/>
</dbReference>
<organism evidence="2 3">
    <name type="scientific">Methylocaldum szegediense</name>
    <dbReference type="NCBI Taxonomy" id="73780"/>
    <lineage>
        <taxon>Bacteria</taxon>
        <taxon>Pseudomonadati</taxon>
        <taxon>Pseudomonadota</taxon>
        <taxon>Gammaproteobacteria</taxon>
        <taxon>Methylococcales</taxon>
        <taxon>Methylococcaceae</taxon>
        <taxon>Methylocaldum</taxon>
    </lineage>
</organism>
<evidence type="ECO:0000313" key="3">
    <source>
        <dbReference type="Proteomes" id="UP001162030"/>
    </source>
</evidence>
<dbReference type="EMBL" id="OX458333">
    <property type="protein sequence ID" value="CAI8929525.1"/>
    <property type="molecule type" value="Genomic_DNA"/>
</dbReference>
<reference evidence="2 3" key="1">
    <citation type="submission" date="2023-03" db="EMBL/GenBank/DDBJ databases">
        <authorList>
            <person name="Pearce D."/>
        </authorList>
    </citation>
    <scope>NUCLEOTIDE SEQUENCE [LARGE SCALE GENOMIC DNA]</scope>
    <source>
        <strain evidence="2">Msz</strain>
    </source>
</reference>
<keyword evidence="3" id="KW-1185">Reference proteome</keyword>
<accession>A0ABM9I6V0</accession>
<evidence type="ECO:0000313" key="2">
    <source>
        <dbReference type="EMBL" id="CAI8929525.1"/>
    </source>
</evidence>
<feature type="domain" description="Peptidase C39" evidence="1">
    <location>
        <begin position="65"/>
        <end position="198"/>
    </location>
</feature>